<protein>
    <submittedName>
        <fullName evidence="11">Uncharacterized protein</fullName>
    </submittedName>
</protein>
<proteinExistence type="inferred from homology"/>
<organism evidence="11 12">
    <name type="scientific">Prototheca wickerhamii</name>
    <dbReference type="NCBI Taxonomy" id="3111"/>
    <lineage>
        <taxon>Eukaryota</taxon>
        <taxon>Viridiplantae</taxon>
        <taxon>Chlorophyta</taxon>
        <taxon>core chlorophytes</taxon>
        <taxon>Trebouxiophyceae</taxon>
        <taxon>Chlorellales</taxon>
        <taxon>Chlorellaceae</taxon>
        <taxon>Prototheca</taxon>
    </lineage>
</organism>
<name>A0AAD9IF10_PROWI</name>
<evidence type="ECO:0000256" key="7">
    <source>
        <dbReference type="ARBA" id="ARBA00023128"/>
    </source>
</evidence>
<dbReference type="AlphaFoldDB" id="A0AAD9IF10"/>
<dbReference type="Gene3D" id="1.50.40.10">
    <property type="entry name" value="Mitochondrial carrier domain"/>
    <property type="match status" value="1"/>
</dbReference>
<comment type="caution">
    <text evidence="11">The sequence shown here is derived from an EMBL/GenBank/DDBJ whole genome shotgun (WGS) entry which is preliminary data.</text>
</comment>
<feature type="repeat" description="Solcar" evidence="9">
    <location>
        <begin position="16"/>
        <end position="95"/>
    </location>
</feature>
<keyword evidence="7" id="KW-0496">Mitochondrion</keyword>
<dbReference type="PROSITE" id="PS50920">
    <property type="entry name" value="SOLCAR"/>
    <property type="match status" value="1"/>
</dbReference>
<evidence type="ECO:0000313" key="12">
    <source>
        <dbReference type="Proteomes" id="UP001255856"/>
    </source>
</evidence>
<dbReference type="Proteomes" id="UP001255856">
    <property type="component" value="Unassembled WGS sequence"/>
</dbReference>
<dbReference type="PANTHER" id="PTHR45624:SF24">
    <property type="entry name" value="MITOCHONDRIAL SUBSTRATE CARRIER FAMILY PROTEIN G"/>
    <property type="match status" value="1"/>
</dbReference>
<gene>
    <name evidence="11" type="ORF">QBZ16_001230</name>
</gene>
<reference evidence="11" key="1">
    <citation type="submission" date="2021-01" db="EMBL/GenBank/DDBJ databases">
        <authorList>
            <person name="Eckstrom K.M.E."/>
        </authorList>
    </citation>
    <scope>NUCLEOTIDE SEQUENCE</scope>
    <source>
        <strain evidence="11">UVCC 0001</strain>
    </source>
</reference>
<dbReference type="EMBL" id="JASFZW010000012">
    <property type="protein sequence ID" value="KAK2075894.1"/>
    <property type="molecule type" value="Genomic_DNA"/>
</dbReference>
<sequence>MSDPSTPAELAPKITPFNWTNFLKNSIAGTCDTVKVRLQTQSSTKPVYSGALDCFRKTIQWEGLSGLYKGMSSPMAGQMFFRASFFAAFAESKNYLSRNADGTHRALTEADLFKVIMSGVVLIGS</sequence>
<comment type="subcellular location">
    <subcellularLocation>
        <location evidence="1">Mitochondrion membrane</location>
        <topology evidence="1">Multi-pass membrane protein</topology>
    </subcellularLocation>
</comment>
<dbReference type="SUPFAM" id="SSF103506">
    <property type="entry name" value="Mitochondrial carrier"/>
    <property type="match status" value="1"/>
</dbReference>
<evidence type="ECO:0000256" key="6">
    <source>
        <dbReference type="ARBA" id="ARBA00022989"/>
    </source>
</evidence>
<keyword evidence="12" id="KW-1185">Reference proteome</keyword>
<evidence type="ECO:0000256" key="4">
    <source>
        <dbReference type="ARBA" id="ARBA00022692"/>
    </source>
</evidence>
<comment type="similarity">
    <text evidence="2 10">Belongs to the mitochondrial carrier (TC 2.A.29) family.</text>
</comment>
<dbReference type="Pfam" id="PF00153">
    <property type="entry name" value="Mito_carr"/>
    <property type="match status" value="1"/>
</dbReference>
<keyword evidence="6" id="KW-1133">Transmembrane helix</keyword>
<evidence type="ECO:0000256" key="5">
    <source>
        <dbReference type="ARBA" id="ARBA00022737"/>
    </source>
</evidence>
<evidence type="ECO:0000256" key="8">
    <source>
        <dbReference type="ARBA" id="ARBA00023136"/>
    </source>
</evidence>
<keyword evidence="3 10" id="KW-0813">Transport</keyword>
<accession>A0AAD9IF10</accession>
<keyword evidence="4 9" id="KW-0812">Transmembrane</keyword>
<evidence type="ECO:0000256" key="2">
    <source>
        <dbReference type="ARBA" id="ARBA00006375"/>
    </source>
</evidence>
<dbReference type="InterPro" id="IPR018108">
    <property type="entry name" value="MCP_transmembrane"/>
</dbReference>
<evidence type="ECO:0000313" key="11">
    <source>
        <dbReference type="EMBL" id="KAK2075894.1"/>
    </source>
</evidence>
<dbReference type="GO" id="GO:0022857">
    <property type="term" value="F:transmembrane transporter activity"/>
    <property type="evidence" value="ECO:0007669"/>
    <property type="project" value="TreeGrafter"/>
</dbReference>
<dbReference type="InterPro" id="IPR050567">
    <property type="entry name" value="Mitochondrial_Carrier"/>
</dbReference>
<evidence type="ECO:0000256" key="3">
    <source>
        <dbReference type="ARBA" id="ARBA00022448"/>
    </source>
</evidence>
<dbReference type="InterPro" id="IPR023395">
    <property type="entry name" value="MCP_dom_sf"/>
</dbReference>
<dbReference type="PANTHER" id="PTHR45624">
    <property type="entry name" value="MITOCHONDRIAL BASIC AMINO ACIDS TRANSPORTER-RELATED"/>
    <property type="match status" value="1"/>
</dbReference>
<evidence type="ECO:0000256" key="9">
    <source>
        <dbReference type="PROSITE-ProRule" id="PRU00282"/>
    </source>
</evidence>
<evidence type="ECO:0000256" key="1">
    <source>
        <dbReference type="ARBA" id="ARBA00004225"/>
    </source>
</evidence>
<keyword evidence="8 9" id="KW-0472">Membrane</keyword>
<keyword evidence="5" id="KW-0677">Repeat</keyword>
<evidence type="ECO:0000256" key="10">
    <source>
        <dbReference type="RuleBase" id="RU000488"/>
    </source>
</evidence>
<dbReference type="GO" id="GO:0031966">
    <property type="term" value="C:mitochondrial membrane"/>
    <property type="evidence" value="ECO:0007669"/>
    <property type="project" value="UniProtKB-SubCell"/>
</dbReference>